<dbReference type="SUPFAM" id="SSF47413">
    <property type="entry name" value="lambda repressor-like DNA-binding domains"/>
    <property type="match status" value="1"/>
</dbReference>
<keyword evidence="3" id="KW-1185">Reference proteome</keyword>
<proteinExistence type="predicted"/>
<evidence type="ECO:0000259" key="1">
    <source>
        <dbReference type="PROSITE" id="PS50943"/>
    </source>
</evidence>
<dbReference type="RefSeq" id="WP_076378676.1">
    <property type="nucleotide sequence ID" value="NZ_AP017422.1"/>
</dbReference>
<gene>
    <name evidence="2" type="ORF">SAMN05421788_10369</name>
</gene>
<dbReference type="EMBL" id="FTOR01000003">
    <property type="protein sequence ID" value="SIT03981.1"/>
    <property type="molecule type" value="Genomic_DNA"/>
</dbReference>
<name>A0A1N7P098_9BACT</name>
<dbReference type="GO" id="GO:0003677">
    <property type="term" value="F:DNA binding"/>
    <property type="evidence" value="ECO:0007669"/>
    <property type="project" value="UniProtKB-KW"/>
</dbReference>
<dbReference type="InterPro" id="IPR010982">
    <property type="entry name" value="Lambda_DNA-bd_dom_sf"/>
</dbReference>
<dbReference type="Proteomes" id="UP000186917">
    <property type="component" value="Unassembled WGS sequence"/>
</dbReference>
<dbReference type="InterPro" id="IPR001387">
    <property type="entry name" value="Cro/C1-type_HTH"/>
</dbReference>
<dbReference type="CDD" id="cd00093">
    <property type="entry name" value="HTH_XRE"/>
    <property type="match status" value="1"/>
</dbReference>
<dbReference type="Gene3D" id="1.10.260.40">
    <property type="entry name" value="lambda repressor-like DNA-binding domains"/>
    <property type="match status" value="1"/>
</dbReference>
<dbReference type="AlphaFoldDB" id="A0A1N7P098"/>
<evidence type="ECO:0000313" key="2">
    <source>
        <dbReference type="EMBL" id="SIT03981.1"/>
    </source>
</evidence>
<reference evidence="3" key="1">
    <citation type="submission" date="2017-01" db="EMBL/GenBank/DDBJ databases">
        <authorList>
            <person name="Varghese N."/>
            <person name="Submissions S."/>
        </authorList>
    </citation>
    <scope>NUCLEOTIDE SEQUENCE [LARGE SCALE GENOMIC DNA]</scope>
    <source>
        <strain evidence="3">DSM 21054</strain>
    </source>
</reference>
<protein>
    <submittedName>
        <fullName evidence="2">DNA-binding transcriptional regulator, XRE-family HTH domain</fullName>
    </submittedName>
</protein>
<dbReference type="OrthoDB" id="7865033at2"/>
<organism evidence="2 3">
    <name type="scientific">Filimonas lacunae</name>
    <dbReference type="NCBI Taxonomy" id="477680"/>
    <lineage>
        <taxon>Bacteria</taxon>
        <taxon>Pseudomonadati</taxon>
        <taxon>Bacteroidota</taxon>
        <taxon>Chitinophagia</taxon>
        <taxon>Chitinophagales</taxon>
        <taxon>Chitinophagaceae</taxon>
        <taxon>Filimonas</taxon>
    </lineage>
</organism>
<dbReference type="STRING" id="477680.SAMN05421788_10369"/>
<accession>A0A1N7P098</accession>
<feature type="domain" description="HTH cro/C1-type" evidence="1">
    <location>
        <begin position="18"/>
        <end position="58"/>
    </location>
</feature>
<evidence type="ECO:0000313" key="3">
    <source>
        <dbReference type="Proteomes" id="UP000186917"/>
    </source>
</evidence>
<keyword evidence="2" id="KW-0238">DNA-binding</keyword>
<dbReference type="PROSITE" id="PS50943">
    <property type="entry name" value="HTH_CROC1"/>
    <property type="match status" value="1"/>
</dbReference>
<sequence>MNRIRVVLAELNVKNKWLADKLGKNQATVSQWCNNARQPSVETLFDIAEVLEVDVRMLLVSSKENG</sequence>
<dbReference type="SMART" id="SM00530">
    <property type="entry name" value="HTH_XRE"/>
    <property type="match status" value="1"/>
</dbReference>
<dbReference type="Pfam" id="PF01381">
    <property type="entry name" value="HTH_3"/>
    <property type="match status" value="1"/>
</dbReference>